<dbReference type="InterPro" id="IPR015424">
    <property type="entry name" value="PyrdxlP-dep_Trfase"/>
</dbReference>
<organism evidence="1 2">
    <name type="scientific">Abyssicoccus albus</name>
    <dbReference type="NCBI Taxonomy" id="1817405"/>
    <lineage>
        <taxon>Bacteria</taxon>
        <taxon>Bacillati</taxon>
        <taxon>Bacillota</taxon>
        <taxon>Bacilli</taxon>
        <taxon>Bacillales</taxon>
        <taxon>Abyssicoccaceae</taxon>
    </lineage>
</organism>
<dbReference type="SUPFAM" id="SSF53383">
    <property type="entry name" value="PLP-dependent transferases"/>
    <property type="match status" value="1"/>
</dbReference>
<dbReference type="Pfam" id="PF06838">
    <property type="entry name" value="Met_gamma_lyase"/>
    <property type="match status" value="1"/>
</dbReference>
<dbReference type="EMBL" id="RKRK01000002">
    <property type="protein sequence ID" value="RPF57911.1"/>
    <property type="molecule type" value="Genomic_DNA"/>
</dbReference>
<proteinExistence type="predicted"/>
<gene>
    <name evidence="1" type="ORF">EDD62_0547</name>
</gene>
<dbReference type="Proteomes" id="UP000277108">
    <property type="component" value="Unassembled WGS sequence"/>
</dbReference>
<dbReference type="PANTHER" id="PTHR46658">
    <property type="entry name" value="CYS OR MET METABOLISM PYRIDOXAL-PHOSPHATE-DEPENDENT ENZYME"/>
    <property type="match status" value="1"/>
</dbReference>
<dbReference type="InterPro" id="IPR015421">
    <property type="entry name" value="PyrdxlP-dep_Trfase_major"/>
</dbReference>
<reference evidence="1 2" key="1">
    <citation type="submission" date="2018-11" db="EMBL/GenBank/DDBJ databases">
        <title>Genomic Encyclopedia of Type Strains, Phase IV (KMG-IV): sequencing the most valuable type-strain genomes for metagenomic binning, comparative biology and taxonomic classification.</title>
        <authorList>
            <person name="Goeker M."/>
        </authorList>
    </citation>
    <scope>NUCLEOTIDE SEQUENCE [LARGE SCALE GENOMIC DNA]</scope>
    <source>
        <strain evidence="1 2">DSM 29158</strain>
    </source>
</reference>
<dbReference type="Gene3D" id="3.90.1150.60">
    <property type="entry name" value="Methioning gamme-lyase, C-terminal domain"/>
    <property type="match status" value="1"/>
</dbReference>
<keyword evidence="1" id="KW-0456">Lyase</keyword>
<accession>A0A3N5CJI2</accession>
<sequence>MVITMNERVYKQLKQANDMLNNQYEAIDRVALKNKEKVLDAFNAHQLSESDLNGTSGYGYDDIGRDKLESIYAEIFNAEDAFVRYSLVSGTHAIYTALNGLLNYGDELMYITGDPYDTLHEVIGISGHSEVSFIQRGMNYQSIDLLNDKIDVEKVIHSINSSTKVIAIQRSRGYSSRPSITIKEIEACIQRIKSQYPDVIIFVDNCYGEFVEEQEPTDVGADIVAGSLIKNLGAGIAEMGGYIVGRESLIQRISETFISPGIGKEVGASLNQLKDMYLGLFLAPSVVKNSLKGAILIAYIMEQYGYVSYPKPNAERTDIVQAIEFNDKERLIEFCQYVQRYSPVNSHVTPVPSELPGYSSEVIMAAGTFTQGSSIELSADAPIKSPYIAYIQGGLTFEHVELFVMRLIERYNKIR</sequence>
<name>A0A3N5CJI2_9BACL</name>
<dbReference type="GO" id="GO:0016829">
    <property type="term" value="F:lyase activity"/>
    <property type="evidence" value="ECO:0007669"/>
    <property type="project" value="UniProtKB-KW"/>
</dbReference>
<evidence type="ECO:0000313" key="2">
    <source>
        <dbReference type="Proteomes" id="UP000277108"/>
    </source>
</evidence>
<dbReference type="InterPro" id="IPR009651">
    <property type="entry name" value="Met_g_lyase_put"/>
</dbReference>
<dbReference type="PANTHER" id="PTHR46658:SF1">
    <property type="entry name" value="CYS OR MET METABOLISM PYRIDOXAL-PHOSPHATE-DEPENDENT ENZYME"/>
    <property type="match status" value="1"/>
</dbReference>
<comment type="caution">
    <text evidence="1">The sequence shown here is derived from an EMBL/GenBank/DDBJ whole genome shotgun (WGS) entry which is preliminary data.</text>
</comment>
<protein>
    <submittedName>
        <fullName evidence="1">Cystathionine beta-lyase family protein involved in aluminum resistance</fullName>
    </submittedName>
</protein>
<evidence type="ECO:0000313" key="1">
    <source>
        <dbReference type="EMBL" id="RPF57911.1"/>
    </source>
</evidence>
<dbReference type="AlphaFoldDB" id="A0A3N5CJI2"/>
<keyword evidence="2" id="KW-1185">Reference proteome</keyword>
<dbReference type="Gene3D" id="3.40.640.10">
    <property type="entry name" value="Type I PLP-dependent aspartate aminotransferase-like (Major domain)"/>
    <property type="match status" value="1"/>
</dbReference>